<dbReference type="GO" id="GO:1902554">
    <property type="term" value="C:serine/threonine protein kinase complex"/>
    <property type="evidence" value="ECO:0007669"/>
    <property type="project" value="TreeGrafter"/>
</dbReference>
<organism evidence="4 5">
    <name type="scientific">Seriola lalandi dorsalis</name>
    <dbReference type="NCBI Taxonomy" id="1841481"/>
    <lineage>
        <taxon>Eukaryota</taxon>
        <taxon>Metazoa</taxon>
        <taxon>Chordata</taxon>
        <taxon>Craniata</taxon>
        <taxon>Vertebrata</taxon>
        <taxon>Euteleostomi</taxon>
        <taxon>Actinopterygii</taxon>
        <taxon>Neopterygii</taxon>
        <taxon>Teleostei</taxon>
        <taxon>Neoteleostei</taxon>
        <taxon>Acanthomorphata</taxon>
        <taxon>Carangaria</taxon>
        <taxon>Carangiformes</taxon>
        <taxon>Carangidae</taxon>
        <taxon>Seriola</taxon>
    </lineage>
</organism>
<dbReference type="PANTHER" id="PTHR48014:SF13">
    <property type="entry name" value="STE20-RELATED KINASE ADAPTER PROTEIN BETA"/>
    <property type="match status" value="1"/>
</dbReference>
<dbReference type="PROSITE" id="PS50011">
    <property type="entry name" value="PROTEIN_KINASE_DOM"/>
    <property type="match status" value="1"/>
</dbReference>
<dbReference type="Pfam" id="PF00069">
    <property type="entry name" value="Pkinase"/>
    <property type="match status" value="1"/>
</dbReference>
<evidence type="ECO:0000256" key="2">
    <source>
        <dbReference type="ARBA" id="ARBA00034653"/>
    </source>
</evidence>
<dbReference type="GO" id="GO:0043539">
    <property type="term" value="F:protein serine/threonine kinase activator activity"/>
    <property type="evidence" value="ECO:0007669"/>
    <property type="project" value="InterPro"/>
</dbReference>
<dbReference type="SUPFAM" id="SSF56112">
    <property type="entry name" value="Protein kinase-like (PK-like)"/>
    <property type="match status" value="1"/>
</dbReference>
<dbReference type="GO" id="GO:0006611">
    <property type="term" value="P:protein export from nucleus"/>
    <property type="evidence" value="ECO:0007669"/>
    <property type="project" value="TreeGrafter"/>
</dbReference>
<dbReference type="InterPro" id="IPR011009">
    <property type="entry name" value="Kinase-like_dom_sf"/>
</dbReference>
<comment type="function">
    <text evidence="2">Pseudokinase which, in complex with CAB39/MO25 (CAB39/MO25alpha or CAB39L/MO25beta), binds to and activates STK11/LKB1. Adopts a closed conformation typical of active protein kinases and binds STK11/LKB1 as a pseudosubstrate, promoting conformational change of STK11/LKB1 in an active conformation.</text>
</comment>
<dbReference type="Proteomes" id="UP000261360">
    <property type="component" value="Unplaced"/>
</dbReference>
<dbReference type="STRING" id="1841481.ENSSLDP00000006125"/>
<dbReference type="Gene3D" id="1.10.510.10">
    <property type="entry name" value="Transferase(Phosphotransferase) domain 1"/>
    <property type="match status" value="1"/>
</dbReference>
<dbReference type="GeneTree" id="ENSGT00940000155390"/>
<feature type="domain" description="Protein kinase" evidence="3">
    <location>
        <begin position="38"/>
        <end position="207"/>
    </location>
</feature>
<protein>
    <submittedName>
        <fullName evidence="4">STE20-related kinase adapter protein beta-like</fullName>
    </submittedName>
</protein>
<dbReference type="InterPro" id="IPR000719">
    <property type="entry name" value="Prot_kinase_dom"/>
</dbReference>
<evidence type="ECO:0000256" key="1">
    <source>
        <dbReference type="ARBA" id="ARBA00008874"/>
    </source>
</evidence>
<evidence type="ECO:0000259" key="3">
    <source>
        <dbReference type="PROSITE" id="PS50011"/>
    </source>
</evidence>
<dbReference type="Gene3D" id="3.30.200.20">
    <property type="entry name" value="Phosphorylase Kinase, domain 1"/>
    <property type="match status" value="1"/>
</dbReference>
<reference evidence="4" key="2">
    <citation type="submission" date="2025-09" db="UniProtKB">
        <authorList>
            <consortium name="Ensembl"/>
        </authorList>
    </citation>
    <scope>IDENTIFICATION</scope>
</reference>
<dbReference type="GO" id="GO:0004672">
    <property type="term" value="F:protein kinase activity"/>
    <property type="evidence" value="ECO:0007669"/>
    <property type="project" value="InterPro"/>
</dbReference>
<dbReference type="GO" id="GO:0005524">
    <property type="term" value="F:ATP binding"/>
    <property type="evidence" value="ECO:0007669"/>
    <property type="project" value="InterPro"/>
</dbReference>
<evidence type="ECO:0000313" key="4">
    <source>
        <dbReference type="Ensembl" id="ENSSLDP00000006125.1"/>
    </source>
</evidence>
<sequence>MTSQGCRLTQPTTSYCQSWVRAPHRTPESHHYVNFTSGHCVTGRGFNNLSQVSMARHNPTGQLVAVKQTNLDECVLFSDCVPNPQNEVLLSRLFRHPNLLTSRLVFSSCCQLWVLTPLMAYGSADTLLRTYFPDGMSESLIAYLLYGVLKALEYLHRMGYVHRSYLCFNVSLFIDYFSQGGEGQSYPAVRGGACLPLRAPQCLQYDA</sequence>
<proteinExistence type="inferred from homology"/>
<accession>A0A3B4WQE4</accession>
<comment type="similarity">
    <text evidence="1">Belongs to the protein kinase superfamily. STE Ser/Thr protein kinase family. STE20 subfamily.</text>
</comment>
<dbReference type="PANTHER" id="PTHR48014">
    <property type="entry name" value="SERINE/THREONINE-PROTEIN KINASE FRAY2"/>
    <property type="match status" value="1"/>
</dbReference>
<dbReference type="InterPro" id="IPR047173">
    <property type="entry name" value="STRAD_A/B-like"/>
</dbReference>
<dbReference type="AlphaFoldDB" id="A0A3B4WQE4"/>
<reference evidence="4" key="1">
    <citation type="submission" date="2025-08" db="UniProtKB">
        <authorList>
            <consortium name="Ensembl"/>
        </authorList>
    </citation>
    <scope>IDENTIFICATION</scope>
</reference>
<keyword evidence="5" id="KW-1185">Reference proteome</keyword>
<evidence type="ECO:0000313" key="5">
    <source>
        <dbReference type="Proteomes" id="UP000261360"/>
    </source>
</evidence>
<name>A0A3B4WQE4_SERLL</name>
<dbReference type="SMART" id="SM00220">
    <property type="entry name" value="S_TKc"/>
    <property type="match status" value="1"/>
</dbReference>
<dbReference type="Ensembl" id="ENSSLDT00000006338.1">
    <property type="protein sequence ID" value="ENSSLDP00000006125.1"/>
    <property type="gene ID" value="ENSSLDG00000004860.1"/>
</dbReference>